<name>A0A1I1EZ89_BREAD</name>
<sequence length="187" mass="20919">MKKAIFLMVSLACSVSNTSKLFAQSKSPKFLGGWVTYEQQLGGLDNQFITYGGVTLGTTVFGIMLGLGMYGTYPFTETKHYYDRDFRNLYGGFIVGYKTPWKIVGARISVLLGAGSIHGFTSKQDSENASFHFVISPTLNIDFHIFKTLVLSVGLTYRYFTGYNEYKFNVNDLNNAFAANFSVGWVY</sequence>
<keyword evidence="1" id="KW-0812">Transmembrane</keyword>
<dbReference type="Proteomes" id="UP000240042">
    <property type="component" value="Unassembled WGS sequence"/>
</dbReference>
<gene>
    <name evidence="2" type="ORF">SAMN02745150_01271</name>
</gene>
<evidence type="ECO:0000256" key="1">
    <source>
        <dbReference type="SAM" id="Phobius"/>
    </source>
</evidence>
<dbReference type="AlphaFoldDB" id="A0A1I1EZ89"/>
<evidence type="ECO:0000313" key="3">
    <source>
        <dbReference type="Proteomes" id="UP000240042"/>
    </source>
</evidence>
<dbReference type="STRING" id="34097.SAMN02745150_01271"/>
<keyword evidence="3" id="KW-1185">Reference proteome</keyword>
<evidence type="ECO:0000313" key="2">
    <source>
        <dbReference type="EMBL" id="SFB90828.1"/>
    </source>
</evidence>
<evidence type="ECO:0008006" key="4">
    <source>
        <dbReference type="Google" id="ProtNLM"/>
    </source>
</evidence>
<accession>A0A1I1EZ89</accession>
<organism evidence="2 3">
    <name type="scientific">Brevinema andersonii</name>
    <dbReference type="NCBI Taxonomy" id="34097"/>
    <lineage>
        <taxon>Bacteria</taxon>
        <taxon>Pseudomonadati</taxon>
        <taxon>Spirochaetota</taxon>
        <taxon>Spirochaetia</taxon>
        <taxon>Brevinematales</taxon>
        <taxon>Brevinemataceae</taxon>
        <taxon>Brevinema</taxon>
    </lineage>
</organism>
<keyword evidence="1" id="KW-1133">Transmembrane helix</keyword>
<proteinExistence type="predicted"/>
<dbReference type="EMBL" id="FOKY01000019">
    <property type="protein sequence ID" value="SFB90828.1"/>
    <property type="molecule type" value="Genomic_DNA"/>
</dbReference>
<dbReference type="RefSeq" id="WP_092319791.1">
    <property type="nucleotide sequence ID" value="NZ_FOKY01000019.1"/>
</dbReference>
<feature type="transmembrane region" description="Helical" evidence="1">
    <location>
        <begin position="47"/>
        <end position="70"/>
    </location>
</feature>
<reference evidence="3" key="1">
    <citation type="submission" date="2016-10" db="EMBL/GenBank/DDBJ databases">
        <authorList>
            <person name="Varghese N."/>
            <person name="Submissions S."/>
        </authorList>
    </citation>
    <scope>NUCLEOTIDE SEQUENCE [LARGE SCALE GENOMIC DNA]</scope>
    <source>
        <strain evidence="3">ATCC 43811</strain>
    </source>
</reference>
<protein>
    <recommendedName>
        <fullName evidence="4">Outer membrane protein beta-barrel domain-containing protein</fullName>
    </recommendedName>
</protein>
<keyword evidence="1" id="KW-0472">Membrane</keyword>